<proteinExistence type="predicted"/>
<accession>A0AAV4GGB3</accession>
<name>A0AAV4GGB3_9GAST</name>
<gene>
    <name evidence="2" type="ORF">ElyMa_005996900</name>
</gene>
<feature type="region of interest" description="Disordered" evidence="1">
    <location>
        <begin position="1"/>
        <end position="20"/>
    </location>
</feature>
<dbReference type="EMBL" id="BMAT01012050">
    <property type="protein sequence ID" value="GFR84326.1"/>
    <property type="molecule type" value="Genomic_DNA"/>
</dbReference>
<dbReference type="Proteomes" id="UP000762676">
    <property type="component" value="Unassembled WGS sequence"/>
</dbReference>
<evidence type="ECO:0000256" key="1">
    <source>
        <dbReference type="SAM" id="MobiDB-lite"/>
    </source>
</evidence>
<sequence>MQRAEDTGPTPRIAPSSSSDVHLSQLTCQAMSRADINSRHCCTHLEMHVSARVPQLSLADLSSVSSLTEHGSSESLVRAQTSSSETSHSTTALCLSRCEAAAAAVVAATTTTVTTTATANNTQMLVVMA</sequence>
<keyword evidence="3" id="KW-1185">Reference proteome</keyword>
<protein>
    <submittedName>
        <fullName evidence="2">Uncharacterized protein</fullName>
    </submittedName>
</protein>
<organism evidence="2 3">
    <name type="scientific">Elysia marginata</name>
    <dbReference type="NCBI Taxonomy" id="1093978"/>
    <lineage>
        <taxon>Eukaryota</taxon>
        <taxon>Metazoa</taxon>
        <taxon>Spiralia</taxon>
        <taxon>Lophotrochozoa</taxon>
        <taxon>Mollusca</taxon>
        <taxon>Gastropoda</taxon>
        <taxon>Heterobranchia</taxon>
        <taxon>Euthyneura</taxon>
        <taxon>Panpulmonata</taxon>
        <taxon>Sacoglossa</taxon>
        <taxon>Placobranchoidea</taxon>
        <taxon>Plakobranchidae</taxon>
        <taxon>Elysia</taxon>
    </lineage>
</organism>
<evidence type="ECO:0000313" key="3">
    <source>
        <dbReference type="Proteomes" id="UP000762676"/>
    </source>
</evidence>
<comment type="caution">
    <text evidence="2">The sequence shown here is derived from an EMBL/GenBank/DDBJ whole genome shotgun (WGS) entry which is preliminary data.</text>
</comment>
<evidence type="ECO:0000313" key="2">
    <source>
        <dbReference type="EMBL" id="GFR84326.1"/>
    </source>
</evidence>
<reference evidence="2 3" key="1">
    <citation type="journal article" date="2021" name="Elife">
        <title>Chloroplast acquisition without the gene transfer in kleptoplastic sea slugs, Plakobranchus ocellatus.</title>
        <authorList>
            <person name="Maeda T."/>
            <person name="Takahashi S."/>
            <person name="Yoshida T."/>
            <person name="Shimamura S."/>
            <person name="Takaki Y."/>
            <person name="Nagai Y."/>
            <person name="Toyoda A."/>
            <person name="Suzuki Y."/>
            <person name="Arimoto A."/>
            <person name="Ishii H."/>
            <person name="Satoh N."/>
            <person name="Nishiyama T."/>
            <person name="Hasebe M."/>
            <person name="Maruyama T."/>
            <person name="Minagawa J."/>
            <person name="Obokata J."/>
            <person name="Shigenobu S."/>
        </authorList>
    </citation>
    <scope>NUCLEOTIDE SEQUENCE [LARGE SCALE GENOMIC DNA]</scope>
</reference>
<dbReference type="AlphaFoldDB" id="A0AAV4GGB3"/>